<gene>
    <name evidence="3" type="ORF">BB561_004532</name>
</gene>
<dbReference type="InterPro" id="IPR000560">
    <property type="entry name" value="His_Pase_clade-2"/>
</dbReference>
<dbReference type="InterPro" id="IPR033379">
    <property type="entry name" value="Acid_Pase_AS"/>
</dbReference>
<evidence type="ECO:0000313" key="4">
    <source>
        <dbReference type="Proteomes" id="UP000245383"/>
    </source>
</evidence>
<dbReference type="InterPro" id="IPR050645">
    <property type="entry name" value="Histidine_acid_phosphatase"/>
</dbReference>
<dbReference type="PROSITE" id="PS00778">
    <property type="entry name" value="HIS_ACID_PHOSPHAT_2"/>
    <property type="match status" value="1"/>
</dbReference>
<comment type="similarity">
    <text evidence="1">Belongs to the histidine acid phosphatase family.</text>
</comment>
<dbReference type="CDD" id="cd07061">
    <property type="entry name" value="HP_HAP_like"/>
    <property type="match status" value="1"/>
</dbReference>
<dbReference type="Gene3D" id="3.40.50.1240">
    <property type="entry name" value="Phosphoglycerate mutase-like"/>
    <property type="match status" value="1"/>
</dbReference>
<comment type="caution">
    <text evidence="3">The sequence shown here is derived from an EMBL/GenBank/DDBJ whole genome shotgun (WGS) entry which is preliminary data.</text>
</comment>
<evidence type="ECO:0008006" key="5">
    <source>
        <dbReference type="Google" id="ProtNLM"/>
    </source>
</evidence>
<evidence type="ECO:0000313" key="3">
    <source>
        <dbReference type="EMBL" id="PVU91200.1"/>
    </source>
</evidence>
<dbReference type="GO" id="GO:0016791">
    <property type="term" value="F:phosphatase activity"/>
    <property type="evidence" value="ECO:0007669"/>
    <property type="project" value="TreeGrafter"/>
</dbReference>
<evidence type="ECO:0000256" key="1">
    <source>
        <dbReference type="ARBA" id="ARBA00005375"/>
    </source>
</evidence>
<evidence type="ECO:0000256" key="2">
    <source>
        <dbReference type="ARBA" id="ARBA00022801"/>
    </source>
</evidence>
<dbReference type="InterPro" id="IPR029033">
    <property type="entry name" value="His_PPase_superfam"/>
</dbReference>
<accession>A0A2T9YFU1</accession>
<dbReference type="SUPFAM" id="SSF53254">
    <property type="entry name" value="Phosphoglycerate mutase-like"/>
    <property type="match status" value="1"/>
</dbReference>
<dbReference type="PANTHER" id="PTHR11567:SF110">
    <property type="entry name" value="2-PHOSPHOXYLOSE PHOSPHATASE 1"/>
    <property type="match status" value="1"/>
</dbReference>
<dbReference type="Proteomes" id="UP000245383">
    <property type="component" value="Unassembled WGS sequence"/>
</dbReference>
<dbReference type="STRING" id="133385.A0A2T9YFU1"/>
<proteinExistence type="inferred from homology"/>
<dbReference type="OrthoDB" id="10257284at2759"/>
<keyword evidence="4" id="KW-1185">Reference proteome</keyword>
<dbReference type="PANTHER" id="PTHR11567">
    <property type="entry name" value="ACID PHOSPHATASE-RELATED"/>
    <property type="match status" value="1"/>
</dbReference>
<protein>
    <recommendedName>
        <fullName evidence="5">Acid phosphatase</fullName>
    </recommendedName>
</protein>
<organism evidence="3 4">
    <name type="scientific">Smittium simulii</name>
    <dbReference type="NCBI Taxonomy" id="133385"/>
    <lineage>
        <taxon>Eukaryota</taxon>
        <taxon>Fungi</taxon>
        <taxon>Fungi incertae sedis</taxon>
        <taxon>Zoopagomycota</taxon>
        <taxon>Kickxellomycotina</taxon>
        <taxon>Harpellomycetes</taxon>
        <taxon>Harpellales</taxon>
        <taxon>Legeriomycetaceae</taxon>
        <taxon>Smittium</taxon>
    </lineage>
</organism>
<dbReference type="Pfam" id="PF00328">
    <property type="entry name" value="His_Phos_2"/>
    <property type="match status" value="1"/>
</dbReference>
<dbReference type="AlphaFoldDB" id="A0A2T9YFU1"/>
<keyword evidence="2" id="KW-0378">Hydrolase</keyword>
<name>A0A2T9YFU1_9FUNG</name>
<dbReference type="EMBL" id="MBFR01000215">
    <property type="protein sequence ID" value="PVU91200.1"/>
    <property type="molecule type" value="Genomic_DNA"/>
</dbReference>
<reference evidence="3 4" key="1">
    <citation type="journal article" date="2018" name="MBio">
        <title>Comparative Genomics Reveals the Core Gene Toolbox for the Fungus-Insect Symbiosis.</title>
        <authorList>
            <person name="Wang Y."/>
            <person name="Stata M."/>
            <person name="Wang W."/>
            <person name="Stajich J.E."/>
            <person name="White M.M."/>
            <person name="Moncalvo J.M."/>
        </authorList>
    </citation>
    <scope>NUCLEOTIDE SEQUENCE [LARGE SCALE GENOMIC DNA]</scope>
    <source>
        <strain evidence="3 4">SWE-8-4</strain>
    </source>
</reference>
<sequence>MGKVQARHSGTSFRRIYVDKLGYLNDKLQIKPNISVRTTNIWRTKDTAMEFLSGLYPKDKRLNGSILTMGQLPEEIENMYDNEEVCPKLTELIALITKTEPYKNYLDERYNDMIRIAEIIGMNTTNIPKTTSLWTTLFDILFNAKCLSKPYPCNTKGECITDSDIDISKNSYNFEQNYMRRDSVYAKEYTKLSAGPFLNDLLEDMKFAIKEDKDLFSYSEPPTKRLSIFSAHDSTISAVLSSLNSTKFDIGTPPFITMILFETWKNKLGEYSVRVMQDNDVVEVNSVNGKGQPWCNLNSCKFEDYSNYLSDFICDDYEKACFSNN</sequence>